<dbReference type="EMBL" id="CAJMWZ010001671">
    <property type="protein sequence ID" value="CAE6439778.1"/>
    <property type="molecule type" value="Genomic_DNA"/>
</dbReference>
<protein>
    <submittedName>
        <fullName evidence="1">Uncharacterized protein</fullName>
    </submittedName>
</protein>
<dbReference type="Proteomes" id="UP000663850">
    <property type="component" value="Unassembled WGS sequence"/>
</dbReference>
<evidence type="ECO:0000313" key="1">
    <source>
        <dbReference type="EMBL" id="CAE6439778.1"/>
    </source>
</evidence>
<organism evidence="1 2">
    <name type="scientific">Rhizoctonia solani</name>
    <dbReference type="NCBI Taxonomy" id="456999"/>
    <lineage>
        <taxon>Eukaryota</taxon>
        <taxon>Fungi</taxon>
        <taxon>Dikarya</taxon>
        <taxon>Basidiomycota</taxon>
        <taxon>Agaricomycotina</taxon>
        <taxon>Agaricomycetes</taxon>
        <taxon>Cantharellales</taxon>
        <taxon>Ceratobasidiaceae</taxon>
        <taxon>Rhizoctonia</taxon>
    </lineage>
</organism>
<accession>A0A8H2Y2L6</accession>
<sequence length="97" mass="10596">MSSTQDTQAYDYSTLQWALGPDGLTHIKAPTGQLIATVAWFPIPDGNLDKTTIDRLITEWRAGPGGDANQVICSKCHDMGNYGAWNPTPANLKVRIH</sequence>
<comment type="caution">
    <text evidence="1">The sequence shown here is derived from an EMBL/GenBank/DDBJ whole genome shotgun (WGS) entry which is preliminary data.</text>
</comment>
<gene>
    <name evidence="1" type="ORF">RDB_LOCUS27885</name>
</gene>
<name>A0A8H2Y2L6_9AGAM</name>
<proteinExistence type="predicted"/>
<evidence type="ECO:0000313" key="2">
    <source>
        <dbReference type="Proteomes" id="UP000663850"/>
    </source>
</evidence>
<reference evidence="1" key="1">
    <citation type="submission" date="2021-01" db="EMBL/GenBank/DDBJ databases">
        <authorList>
            <person name="Kaushik A."/>
        </authorList>
    </citation>
    <scope>NUCLEOTIDE SEQUENCE</scope>
    <source>
        <strain evidence="1">Type strain: AG8-Rh-89/</strain>
    </source>
</reference>
<dbReference type="AlphaFoldDB" id="A0A8H2Y2L6"/>